<evidence type="ECO:0008006" key="3">
    <source>
        <dbReference type="Google" id="ProtNLM"/>
    </source>
</evidence>
<proteinExistence type="predicted"/>
<sequence length="133" mass="14682">MSLPNALFLARRDDAIDYVGGEGDAVRNLFEFGGITDLDLGNLYAIVTAQEFDFDQHELSPLQADADGELFELPEDLVAALADMDEADVQRIALEWSRTEELNCDEQDLIPLVQALASLARAAGGEDRVYFMQ</sequence>
<name>A0A157QZG4_9BORD</name>
<dbReference type="OrthoDB" id="8685975at2"/>
<dbReference type="AlphaFoldDB" id="A0A157QZG4"/>
<dbReference type="EMBL" id="FKBS01000025">
    <property type="protein sequence ID" value="SAI51182.1"/>
    <property type="molecule type" value="Genomic_DNA"/>
</dbReference>
<dbReference type="Proteomes" id="UP000077037">
    <property type="component" value="Unassembled WGS sequence"/>
</dbReference>
<evidence type="ECO:0000313" key="2">
    <source>
        <dbReference type="Proteomes" id="UP000077037"/>
    </source>
</evidence>
<protein>
    <recommendedName>
        <fullName evidence="3">DUF1877 family protein</fullName>
    </recommendedName>
</protein>
<organism evidence="1 2">
    <name type="scientific">Bordetella ansorpii</name>
    <dbReference type="NCBI Taxonomy" id="288768"/>
    <lineage>
        <taxon>Bacteria</taxon>
        <taxon>Pseudomonadati</taxon>
        <taxon>Pseudomonadota</taxon>
        <taxon>Betaproteobacteria</taxon>
        <taxon>Burkholderiales</taxon>
        <taxon>Alcaligenaceae</taxon>
        <taxon>Bordetella</taxon>
    </lineage>
</organism>
<reference evidence="1 2" key="1">
    <citation type="submission" date="2016-03" db="EMBL/GenBank/DDBJ databases">
        <authorList>
            <consortium name="Pathogen Informatics"/>
        </authorList>
    </citation>
    <scope>NUCLEOTIDE SEQUENCE [LARGE SCALE GENOMIC DNA]</scope>
    <source>
        <strain evidence="1 2">NCTC13364</strain>
    </source>
</reference>
<evidence type="ECO:0000313" key="1">
    <source>
        <dbReference type="EMBL" id="SAI51182.1"/>
    </source>
</evidence>
<accession>A0A157QZG4</accession>
<dbReference type="RefSeq" id="WP_066418683.1">
    <property type="nucleotide sequence ID" value="NZ_FKBS01000025.1"/>
</dbReference>
<gene>
    <name evidence="1" type="ORF">SAMEA1982600_04263</name>
</gene>